<evidence type="ECO:0000256" key="1">
    <source>
        <dbReference type="PIRSR" id="PIRSR605019-1"/>
    </source>
</evidence>
<dbReference type="InterPro" id="IPR011257">
    <property type="entry name" value="DNA_glycosylase"/>
</dbReference>
<dbReference type="PANTHER" id="PTHR30037:SF4">
    <property type="entry name" value="DNA-3-METHYLADENINE GLYCOSYLASE I"/>
    <property type="match status" value="1"/>
</dbReference>
<organism evidence="2 3">
    <name type="scientific">Treponema primitia (strain ATCC BAA-887 / DSM 12427 / ZAS-2)</name>
    <dbReference type="NCBI Taxonomy" id="545694"/>
    <lineage>
        <taxon>Bacteria</taxon>
        <taxon>Pseudomonadati</taxon>
        <taxon>Spirochaetota</taxon>
        <taxon>Spirochaetia</taxon>
        <taxon>Spirochaetales</taxon>
        <taxon>Treponemataceae</taxon>
        <taxon>Treponema</taxon>
    </lineage>
</organism>
<dbReference type="STRING" id="545694.TREPR_0372"/>
<dbReference type="InterPro" id="IPR005019">
    <property type="entry name" value="Adenine_glyco"/>
</dbReference>
<feature type="binding site" evidence="1">
    <location>
        <position position="188"/>
    </location>
    <ligand>
        <name>Zn(2+)</name>
        <dbReference type="ChEBI" id="CHEBI:29105"/>
    </ligand>
</feature>
<name>F5YN13_TREPZ</name>
<dbReference type="HOGENOM" id="CLU_083758_1_0_12"/>
<dbReference type="Proteomes" id="UP000009223">
    <property type="component" value="Chromosome"/>
</dbReference>
<dbReference type="Pfam" id="PF03352">
    <property type="entry name" value="Adenine_glyco"/>
    <property type="match status" value="1"/>
</dbReference>
<feature type="binding site" evidence="1">
    <location>
        <position position="30"/>
    </location>
    <ligand>
        <name>Zn(2+)</name>
        <dbReference type="ChEBI" id="CHEBI:29105"/>
    </ligand>
</feature>
<dbReference type="EC" id="3.2.2.20" evidence="2"/>
<dbReference type="InterPro" id="IPR052891">
    <property type="entry name" value="DNA-3mA_glycosylase"/>
</dbReference>
<reference evidence="3" key="1">
    <citation type="submission" date="2009-12" db="EMBL/GenBank/DDBJ databases">
        <title>Complete sequence of Treponema primitia strain ZAS-2.</title>
        <authorList>
            <person name="Tetu S.G."/>
            <person name="Matson E."/>
            <person name="Ren Q."/>
            <person name="Seshadri R."/>
            <person name="Elbourne L."/>
            <person name="Hassan K.A."/>
            <person name="Durkin A."/>
            <person name="Radune D."/>
            <person name="Mohamoud Y."/>
            <person name="Shay R."/>
            <person name="Jin S."/>
            <person name="Zhang X."/>
            <person name="Lucey K."/>
            <person name="Ballor N.R."/>
            <person name="Ottesen E."/>
            <person name="Rosenthal R."/>
            <person name="Allen A."/>
            <person name="Leadbetter J.R."/>
            <person name="Paulsen I.T."/>
        </authorList>
    </citation>
    <scope>NUCLEOTIDE SEQUENCE [LARGE SCALE GENOMIC DNA]</scope>
    <source>
        <strain evidence="3">ATCC BAA-887 / DSM 12427 / ZAS-2</strain>
    </source>
</reference>
<dbReference type="GO" id="GO:0008725">
    <property type="term" value="F:DNA-3-methyladenine glycosylase activity"/>
    <property type="evidence" value="ECO:0007669"/>
    <property type="project" value="UniProtKB-EC"/>
</dbReference>
<keyword evidence="3" id="KW-1185">Reference proteome</keyword>
<feature type="binding site" evidence="1">
    <location>
        <position position="17"/>
    </location>
    <ligand>
        <name>Zn(2+)</name>
        <dbReference type="ChEBI" id="CHEBI:29105"/>
    </ligand>
</feature>
<dbReference type="SUPFAM" id="SSF48150">
    <property type="entry name" value="DNA-glycosylase"/>
    <property type="match status" value="1"/>
</dbReference>
<keyword evidence="2" id="KW-0326">Glycosidase</keyword>
<accession>F5YN13</accession>
<evidence type="ECO:0000313" key="2">
    <source>
        <dbReference type="EMBL" id="AEF84149.1"/>
    </source>
</evidence>
<dbReference type="EMBL" id="CP001843">
    <property type="protein sequence ID" value="AEF84149.1"/>
    <property type="molecule type" value="Genomic_DNA"/>
</dbReference>
<dbReference type="AlphaFoldDB" id="F5YN13"/>
<feature type="binding site" evidence="1">
    <location>
        <position position="192"/>
    </location>
    <ligand>
        <name>Zn(2+)</name>
        <dbReference type="ChEBI" id="CHEBI:29105"/>
    </ligand>
</feature>
<dbReference type="KEGG" id="tpi:TREPR_0372"/>
<dbReference type="GO" id="GO:0006284">
    <property type="term" value="P:base-excision repair"/>
    <property type="evidence" value="ECO:0007669"/>
    <property type="project" value="InterPro"/>
</dbReference>
<sequence length="197" mass="23104">MYNLFMAEAHSEDLIRCPWCLGDDDYTHYHDKEWGRPLKNNRKLFELLVLEGAQAGLSWLTILKRRNGYREVFDGMDPEKIARYGDKDIERCMGDARIIRNRRKIQSAIENSKVFLEMMEGPVSFSKWLWNWVDGEPIIHHYKTMKEVPATTELSDRIAKEMKKKGFSFVGSTIVYAYMQSAGLVNDHLVDCFRRQS</sequence>
<keyword evidence="2" id="KW-0378">Hydrolase</keyword>
<reference evidence="2 3" key="2">
    <citation type="journal article" date="2011" name="ISME J.">
        <title>RNA-seq reveals cooperative metabolic interactions between two termite-gut spirochete species in co-culture.</title>
        <authorList>
            <person name="Rosenthal A.Z."/>
            <person name="Matson E.G."/>
            <person name="Eldar A."/>
            <person name="Leadbetter J.R."/>
        </authorList>
    </citation>
    <scope>NUCLEOTIDE SEQUENCE [LARGE SCALE GENOMIC DNA]</scope>
    <source>
        <strain evidence="3">ATCC BAA-887 / DSM 12427 / ZAS-2</strain>
    </source>
</reference>
<dbReference type="PANTHER" id="PTHR30037">
    <property type="entry name" value="DNA-3-METHYLADENINE GLYCOSYLASE 1"/>
    <property type="match status" value="1"/>
</dbReference>
<gene>
    <name evidence="2" type="ordered locus">TREPR_0372</name>
</gene>
<evidence type="ECO:0000313" key="3">
    <source>
        <dbReference type="Proteomes" id="UP000009223"/>
    </source>
</evidence>
<keyword evidence="1" id="KW-0862">Zinc</keyword>
<dbReference type="eggNOG" id="COG2818">
    <property type="taxonomic scope" value="Bacteria"/>
</dbReference>
<dbReference type="Gene3D" id="1.10.340.30">
    <property type="entry name" value="Hypothetical protein, domain 2"/>
    <property type="match status" value="1"/>
</dbReference>
<dbReference type="GO" id="GO:0046872">
    <property type="term" value="F:metal ion binding"/>
    <property type="evidence" value="ECO:0007669"/>
    <property type="project" value="UniProtKB-KW"/>
</dbReference>
<protein>
    <submittedName>
        <fullName evidence="2">DNA-3-methyladenine glycosylase 1</fullName>
        <ecNumber evidence="2">3.2.2.20</ecNumber>
    </submittedName>
</protein>
<keyword evidence="1" id="KW-0479">Metal-binding</keyword>
<proteinExistence type="predicted"/>